<dbReference type="PANTHER" id="PTHR11085:SF15">
    <property type="entry name" value="NAD-DEPENDENT HISTONE DEACETYLASE HST4"/>
    <property type="match status" value="1"/>
</dbReference>
<dbReference type="GO" id="GO:0070403">
    <property type="term" value="F:NAD+ binding"/>
    <property type="evidence" value="ECO:0007669"/>
    <property type="project" value="InterPro"/>
</dbReference>
<dbReference type="Pfam" id="PF02146">
    <property type="entry name" value="SIR2"/>
    <property type="match status" value="1"/>
</dbReference>
<reference evidence="7" key="1">
    <citation type="submission" date="2022-12" db="EMBL/GenBank/DDBJ databases">
        <authorList>
            <person name="Petersen C."/>
        </authorList>
    </citation>
    <scope>NUCLEOTIDE SEQUENCE</scope>
    <source>
        <strain evidence="7">IBT 21472</strain>
    </source>
</reference>
<gene>
    <name evidence="7" type="ORF">N7476_006123</name>
</gene>
<dbReference type="AlphaFoldDB" id="A0A9W9U480"/>
<reference evidence="7" key="2">
    <citation type="journal article" date="2023" name="IMA Fungus">
        <title>Comparative genomic study of the Penicillium genus elucidates a diverse pangenome and 15 lateral gene transfer events.</title>
        <authorList>
            <person name="Petersen C."/>
            <person name="Sorensen T."/>
            <person name="Nielsen M.R."/>
            <person name="Sondergaard T.E."/>
            <person name="Sorensen J.L."/>
            <person name="Fitzpatrick D.A."/>
            <person name="Frisvad J.C."/>
            <person name="Nielsen K.L."/>
        </authorList>
    </citation>
    <scope>NUCLEOTIDE SEQUENCE</scope>
    <source>
        <strain evidence="7">IBT 21472</strain>
    </source>
</reference>
<feature type="compositionally biased region" description="Low complexity" evidence="5">
    <location>
        <begin position="58"/>
        <end position="79"/>
    </location>
</feature>
<evidence type="ECO:0000313" key="7">
    <source>
        <dbReference type="EMBL" id="KAJ5315816.1"/>
    </source>
</evidence>
<feature type="binding site" evidence="4">
    <location>
        <position position="306"/>
    </location>
    <ligand>
        <name>Zn(2+)</name>
        <dbReference type="ChEBI" id="CHEBI:29105"/>
    </ligand>
</feature>
<feature type="compositionally biased region" description="Polar residues" evidence="5">
    <location>
        <begin position="44"/>
        <end position="55"/>
    </location>
</feature>
<organism evidence="7 8">
    <name type="scientific">Penicillium atrosanguineum</name>
    <dbReference type="NCBI Taxonomy" id="1132637"/>
    <lineage>
        <taxon>Eukaryota</taxon>
        <taxon>Fungi</taxon>
        <taxon>Dikarya</taxon>
        <taxon>Ascomycota</taxon>
        <taxon>Pezizomycotina</taxon>
        <taxon>Eurotiomycetes</taxon>
        <taxon>Eurotiomycetidae</taxon>
        <taxon>Eurotiales</taxon>
        <taxon>Aspergillaceae</taxon>
        <taxon>Penicillium</taxon>
    </lineage>
</organism>
<dbReference type="GO" id="GO:0006282">
    <property type="term" value="P:regulation of DNA repair"/>
    <property type="evidence" value="ECO:0007669"/>
    <property type="project" value="TreeGrafter"/>
</dbReference>
<feature type="binding site" evidence="4">
    <location>
        <position position="303"/>
    </location>
    <ligand>
        <name>Zn(2+)</name>
        <dbReference type="ChEBI" id="CHEBI:29105"/>
    </ligand>
</feature>
<comment type="similarity">
    <text evidence="1">Belongs to the sirtuin family. Class I subfamily.</text>
</comment>
<dbReference type="InterPro" id="IPR029035">
    <property type="entry name" value="DHS-like_NAD/FAD-binding_dom"/>
</dbReference>
<evidence type="ECO:0000256" key="3">
    <source>
        <dbReference type="ARBA" id="ARBA00023027"/>
    </source>
</evidence>
<feature type="binding site" evidence="4">
    <location>
        <position position="281"/>
    </location>
    <ligand>
        <name>Zn(2+)</name>
        <dbReference type="ChEBI" id="CHEBI:29105"/>
    </ligand>
</feature>
<dbReference type="Gene3D" id="3.40.50.1220">
    <property type="entry name" value="TPP-binding domain"/>
    <property type="match status" value="1"/>
</dbReference>
<dbReference type="SUPFAM" id="SSF52467">
    <property type="entry name" value="DHS-like NAD/FAD-binding domain"/>
    <property type="match status" value="1"/>
</dbReference>
<evidence type="ECO:0000313" key="8">
    <source>
        <dbReference type="Proteomes" id="UP001147746"/>
    </source>
</evidence>
<dbReference type="Gene3D" id="3.30.1600.10">
    <property type="entry name" value="SIR2/SIRT2 'Small Domain"/>
    <property type="match status" value="1"/>
</dbReference>
<evidence type="ECO:0000256" key="4">
    <source>
        <dbReference type="PROSITE-ProRule" id="PRU00236"/>
    </source>
</evidence>
<keyword evidence="2" id="KW-0808">Transferase</keyword>
<evidence type="ECO:0000256" key="1">
    <source>
        <dbReference type="ARBA" id="ARBA00006924"/>
    </source>
</evidence>
<dbReference type="GO" id="GO:0005634">
    <property type="term" value="C:nucleus"/>
    <property type="evidence" value="ECO:0007669"/>
    <property type="project" value="TreeGrafter"/>
</dbReference>
<keyword evidence="6" id="KW-0732">Signal</keyword>
<sequence>MFWSPKWLFSLPFLPFTSLSEQNQSSSASSDGFNSSLRHDSIILDQNSRSTSNSPVMDCDLSDISDLSSVPSSPRSSPEPAKRYLTPSSQSSQEGEDSTRQDCPPRKKRRRNPLPKERTTQYLSLAKSSCEQQDQVRLLVETLRHQKDIVVIAGAGISTSAGIPDFRSTDGLFKSLQKKHNLKASGKLLFDAAVYQDDALTAPFHEMVRSLSIEAGKTQPTKFHDMLARLGKENRLKRLYTQNIDGLETSMKPLETEIPLNIKGRWPVTIQLHGSITKMVCQKCRYLSDFVPSRFCDADPPECDECAIKNEVRTTTGQRSHGIGRMRPRIVLYNEHNPDEEAITSVMNADIKSRPRVLIVAGTSLKIPGVRRLVKTICPIIRGRKDGVTMFINNEPPVGKEFENCFDLIVQGSTDEVADLVKLKHWEDSTPYEMLPEPIFGSKHSSDEESEAEREPSTVAVVINSTPKKRPRSDTGLFTPSSSHDEKPPAKKLANPASRGRNLNDVLKASKTTAPAKPARKKATATGTKKAKAEPAKTAKITTFSRVTKASKPAATTEKKTVNGKPMRPLPAGAARANGLLFPNLKKPGVDAPENIDKALPEIVTPSS</sequence>
<comment type="caution">
    <text evidence="7">The sequence shown here is derived from an EMBL/GenBank/DDBJ whole genome shotgun (WGS) entry which is preliminary data.</text>
</comment>
<keyword evidence="3" id="KW-0520">NAD</keyword>
<feature type="chain" id="PRO_5041114801" evidence="6">
    <location>
        <begin position="21"/>
        <end position="608"/>
    </location>
</feature>
<evidence type="ECO:0000256" key="5">
    <source>
        <dbReference type="SAM" id="MobiDB-lite"/>
    </source>
</evidence>
<dbReference type="PANTHER" id="PTHR11085">
    <property type="entry name" value="NAD-DEPENDENT PROTEIN DEACYLASE SIRTUIN-5, MITOCHONDRIAL-RELATED"/>
    <property type="match status" value="1"/>
</dbReference>
<dbReference type="GO" id="GO:0031934">
    <property type="term" value="C:mating-type region heterochromatin"/>
    <property type="evidence" value="ECO:0007669"/>
    <property type="project" value="TreeGrafter"/>
</dbReference>
<feature type="active site" description="Proton acceptor" evidence="4">
    <location>
        <position position="273"/>
    </location>
</feature>
<dbReference type="InterPro" id="IPR050134">
    <property type="entry name" value="NAD-dep_sirtuin_deacylases"/>
</dbReference>
<dbReference type="GO" id="GO:1990414">
    <property type="term" value="P:replication-born double-strand break repair via sister chromatid exchange"/>
    <property type="evidence" value="ECO:0007669"/>
    <property type="project" value="TreeGrafter"/>
</dbReference>
<keyword evidence="4" id="KW-0479">Metal-binding</keyword>
<keyword evidence="4" id="KW-0862">Zinc</keyword>
<feature type="region of interest" description="Disordered" evidence="5">
    <location>
        <begin position="44"/>
        <end position="119"/>
    </location>
</feature>
<dbReference type="Proteomes" id="UP001147746">
    <property type="component" value="Unassembled WGS sequence"/>
</dbReference>
<dbReference type="InterPro" id="IPR003000">
    <property type="entry name" value="Sirtuin"/>
</dbReference>
<feature type="signal peptide" evidence="6">
    <location>
        <begin position="1"/>
        <end position="20"/>
    </location>
</feature>
<dbReference type="GO" id="GO:0031508">
    <property type="term" value="P:pericentric heterochromatin formation"/>
    <property type="evidence" value="ECO:0007669"/>
    <property type="project" value="TreeGrafter"/>
</dbReference>
<evidence type="ECO:0000256" key="6">
    <source>
        <dbReference type="SAM" id="SignalP"/>
    </source>
</evidence>
<name>A0A9W9U480_9EURO</name>
<protein>
    <submittedName>
        <fullName evidence="7">NAD-dependent protein deacetylase hst4</fullName>
    </submittedName>
</protein>
<dbReference type="GO" id="GO:0017136">
    <property type="term" value="F:histone deacetylase activity, NAD-dependent"/>
    <property type="evidence" value="ECO:0007669"/>
    <property type="project" value="TreeGrafter"/>
</dbReference>
<dbReference type="GO" id="GO:0046872">
    <property type="term" value="F:metal ion binding"/>
    <property type="evidence" value="ECO:0007669"/>
    <property type="project" value="UniProtKB-KW"/>
</dbReference>
<dbReference type="PROSITE" id="PS50305">
    <property type="entry name" value="SIRTUIN"/>
    <property type="match status" value="1"/>
</dbReference>
<feature type="binding site" evidence="4">
    <location>
        <position position="284"/>
    </location>
    <ligand>
        <name>Zn(2+)</name>
        <dbReference type="ChEBI" id="CHEBI:29105"/>
    </ligand>
</feature>
<keyword evidence="8" id="KW-1185">Reference proteome</keyword>
<dbReference type="EMBL" id="JAPZBO010000005">
    <property type="protein sequence ID" value="KAJ5315816.1"/>
    <property type="molecule type" value="Genomic_DNA"/>
</dbReference>
<feature type="region of interest" description="Disordered" evidence="5">
    <location>
        <begin position="433"/>
        <end position="574"/>
    </location>
</feature>
<evidence type="ECO:0000256" key="2">
    <source>
        <dbReference type="ARBA" id="ARBA00022679"/>
    </source>
</evidence>
<proteinExistence type="inferred from homology"/>
<dbReference type="InterPro" id="IPR026590">
    <property type="entry name" value="Ssirtuin_cat_dom"/>
</dbReference>
<dbReference type="GO" id="GO:0000122">
    <property type="term" value="P:negative regulation of transcription by RNA polymerase II"/>
    <property type="evidence" value="ECO:0007669"/>
    <property type="project" value="TreeGrafter"/>
</dbReference>
<dbReference type="InterPro" id="IPR026591">
    <property type="entry name" value="Sirtuin_cat_small_dom_sf"/>
</dbReference>
<accession>A0A9W9U480</accession>